<evidence type="ECO:0000256" key="3">
    <source>
        <dbReference type="ARBA" id="ARBA00022723"/>
    </source>
</evidence>
<evidence type="ECO:0000256" key="4">
    <source>
        <dbReference type="ARBA" id="ARBA00022833"/>
    </source>
</evidence>
<dbReference type="InterPro" id="IPR013154">
    <property type="entry name" value="ADH-like_N"/>
</dbReference>
<evidence type="ECO:0000256" key="2">
    <source>
        <dbReference type="ARBA" id="ARBA00008072"/>
    </source>
</evidence>
<gene>
    <name evidence="8" type="ORF">CC117_29715</name>
</gene>
<organism evidence="8 9">
    <name type="scientific">Parafrankia colletiae</name>
    <dbReference type="NCBI Taxonomy" id="573497"/>
    <lineage>
        <taxon>Bacteria</taxon>
        <taxon>Bacillati</taxon>
        <taxon>Actinomycetota</taxon>
        <taxon>Actinomycetes</taxon>
        <taxon>Frankiales</taxon>
        <taxon>Frankiaceae</taxon>
        <taxon>Parafrankia</taxon>
    </lineage>
</organism>
<dbReference type="GO" id="GO:0016491">
    <property type="term" value="F:oxidoreductase activity"/>
    <property type="evidence" value="ECO:0007669"/>
    <property type="project" value="UniProtKB-KW"/>
</dbReference>
<dbReference type="InterPro" id="IPR013149">
    <property type="entry name" value="ADH-like_C"/>
</dbReference>
<evidence type="ECO:0000259" key="7">
    <source>
        <dbReference type="SMART" id="SM00829"/>
    </source>
</evidence>
<dbReference type="InterPro" id="IPR020843">
    <property type="entry name" value="ER"/>
</dbReference>
<evidence type="ECO:0000313" key="8">
    <source>
        <dbReference type="EMBL" id="OHV28806.1"/>
    </source>
</evidence>
<evidence type="ECO:0000256" key="6">
    <source>
        <dbReference type="RuleBase" id="RU361277"/>
    </source>
</evidence>
<dbReference type="OrthoDB" id="334894at2"/>
<evidence type="ECO:0000313" key="9">
    <source>
        <dbReference type="Proteomes" id="UP000179627"/>
    </source>
</evidence>
<comment type="caution">
    <text evidence="8">The sequence shown here is derived from an EMBL/GenBank/DDBJ whole genome shotgun (WGS) entry which is preliminary data.</text>
</comment>
<accession>A0A1S1Q5C2</accession>
<sequence>MSVRARIAVLPPGTHLLEFRELTMPSPGPFEVMVEQSAFGVCHSQLDRIFDSSRTASMLLGHESIGRVVAVGAEVTYVQPGDQVCTTWIPRSPREGRPPLPSRLTFPDGDVAASHNCYTWGTHALVDEQYVVQMPDGTDPDLGSIIGCALMTGAGAVMNSIDLRPGQSVAVWGAGGVGLCAVAGAAILGAGRIIAVDVSDAKLALAAKFGATDGVNARETDPVEAIRQLTRHDDGTAGADFCLDCTGIGDNIPVSLAAVRPGIRGAGVRGGTDVLVGIPRKPFSLDSFDLLNGEKSLAGSVGGGCDPVRDFATFVSWTNDGRFDPALLVTDRFELDQINEAVDALHHGRVRGRAVVGVRELE</sequence>
<dbReference type="EMBL" id="MBLM01000170">
    <property type="protein sequence ID" value="OHV28806.1"/>
    <property type="molecule type" value="Genomic_DNA"/>
</dbReference>
<dbReference type="GO" id="GO:0008270">
    <property type="term" value="F:zinc ion binding"/>
    <property type="evidence" value="ECO:0007669"/>
    <property type="project" value="InterPro"/>
</dbReference>
<keyword evidence="3 6" id="KW-0479">Metal-binding</keyword>
<comment type="similarity">
    <text evidence="2 6">Belongs to the zinc-containing alcohol dehydrogenase family.</text>
</comment>
<dbReference type="InterPro" id="IPR002328">
    <property type="entry name" value="ADH_Zn_CS"/>
</dbReference>
<protein>
    <submittedName>
        <fullName evidence="8">Alcohol dehydrogenase</fullName>
    </submittedName>
</protein>
<dbReference type="Gene3D" id="3.90.180.10">
    <property type="entry name" value="Medium-chain alcohol dehydrogenases, catalytic domain"/>
    <property type="match status" value="1"/>
</dbReference>
<keyword evidence="4 6" id="KW-0862">Zinc</keyword>
<dbReference type="FunFam" id="3.40.50.720:FF:000003">
    <property type="entry name" value="S-(hydroxymethyl)glutathione dehydrogenase"/>
    <property type="match status" value="1"/>
</dbReference>
<dbReference type="InterPro" id="IPR011032">
    <property type="entry name" value="GroES-like_sf"/>
</dbReference>
<dbReference type="Pfam" id="PF08240">
    <property type="entry name" value="ADH_N"/>
    <property type="match status" value="1"/>
</dbReference>
<dbReference type="SUPFAM" id="SSF51735">
    <property type="entry name" value="NAD(P)-binding Rossmann-fold domains"/>
    <property type="match status" value="1"/>
</dbReference>
<dbReference type="PROSITE" id="PS00059">
    <property type="entry name" value="ADH_ZINC"/>
    <property type="match status" value="1"/>
</dbReference>
<dbReference type="SMART" id="SM00829">
    <property type="entry name" value="PKS_ER"/>
    <property type="match status" value="1"/>
</dbReference>
<comment type="cofactor">
    <cofactor evidence="1 6">
        <name>Zn(2+)</name>
        <dbReference type="ChEBI" id="CHEBI:29105"/>
    </cofactor>
</comment>
<evidence type="ECO:0000256" key="1">
    <source>
        <dbReference type="ARBA" id="ARBA00001947"/>
    </source>
</evidence>
<name>A0A1S1Q5C2_9ACTN</name>
<proteinExistence type="inferred from homology"/>
<reference evidence="9" key="1">
    <citation type="submission" date="2016-07" db="EMBL/GenBank/DDBJ databases">
        <title>Sequence Frankia sp. strain CcI1.17.</title>
        <authorList>
            <person name="Ghodhbane-Gtari F."/>
            <person name="Swanson E."/>
            <person name="Gueddou A."/>
            <person name="Morris K."/>
            <person name="Hezbri K."/>
            <person name="Ktari A."/>
            <person name="Nouioui I."/>
            <person name="Abebe-Akele F."/>
            <person name="Simpson S."/>
            <person name="Thomas K."/>
            <person name="Gtari M."/>
            <person name="Tisa L.S."/>
            <person name="Hurst S."/>
        </authorList>
    </citation>
    <scope>NUCLEOTIDE SEQUENCE [LARGE SCALE GENOMIC DNA]</scope>
    <source>
        <strain evidence="9">Cc1.17</strain>
    </source>
</reference>
<evidence type="ECO:0000256" key="5">
    <source>
        <dbReference type="ARBA" id="ARBA00023002"/>
    </source>
</evidence>
<dbReference type="Pfam" id="PF00107">
    <property type="entry name" value="ADH_zinc_N"/>
    <property type="match status" value="1"/>
</dbReference>
<dbReference type="RefSeq" id="WP_071091517.1">
    <property type="nucleotide sequence ID" value="NZ_MBLM01000170.1"/>
</dbReference>
<keyword evidence="9" id="KW-1185">Reference proteome</keyword>
<dbReference type="Proteomes" id="UP000179627">
    <property type="component" value="Unassembled WGS sequence"/>
</dbReference>
<dbReference type="PANTHER" id="PTHR43350">
    <property type="entry name" value="NAD-DEPENDENT ALCOHOL DEHYDROGENASE"/>
    <property type="match status" value="1"/>
</dbReference>
<keyword evidence="5" id="KW-0560">Oxidoreductase</keyword>
<dbReference type="Gene3D" id="3.40.50.720">
    <property type="entry name" value="NAD(P)-binding Rossmann-like Domain"/>
    <property type="match status" value="1"/>
</dbReference>
<dbReference type="PANTHER" id="PTHR43350:SF21">
    <property type="entry name" value="S-NITROSOMYCOTHIOL REDUCTASE MSCR"/>
    <property type="match status" value="1"/>
</dbReference>
<dbReference type="InterPro" id="IPR036291">
    <property type="entry name" value="NAD(P)-bd_dom_sf"/>
</dbReference>
<dbReference type="SUPFAM" id="SSF50129">
    <property type="entry name" value="GroES-like"/>
    <property type="match status" value="1"/>
</dbReference>
<feature type="domain" description="Enoyl reductase (ER)" evidence="7">
    <location>
        <begin position="13"/>
        <end position="356"/>
    </location>
</feature>
<dbReference type="AlphaFoldDB" id="A0A1S1Q5C2"/>